<dbReference type="Proteomes" id="UP000000739">
    <property type="component" value="Chromosome"/>
</dbReference>
<evidence type="ECO:0000256" key="6">
    <source>
        <dbReference type="ARBA" id="ARBA00023316"/>
    </source>
</evidence>
<dbReference type="InterPro" id="IPR005490">
    <property type="entry name" value="LD_TPept_cat_dom"/>
</dbReference>
<comment type="pathway">
    <text evidence="1 7">Cell wall biogenesis; peptidoglycan biosynthesis.</text>
</comment>
<proteinExistence type="inferred from homology"/>
<dbReference type="PANTHER" id="PTHR36699">
    <property type="entry name" value="LD-TRANSPEPTIDASE"/>
    <property type="match status" value="1"/>
</dbReference>
<evidence type="ECO:0000259" key="9">
    <source>
        <dbReference type="PROSITE" id="PS52029"/>
    </source>
</evidence>
<evidence type="ECO:0000256" key="5">
    <source>
        <dbReference type="ARBA" id="ARBA00022984"/>
    </source>
</evidence>
<dbReference type="InterPro" id="IPR038063">
    <property type="entry name" value="Transpep_catalytic_dom"/>
</dbReference>
<dbReference type="HOGENOM" id="CLU_032558_2_0_7"/>
<dbReference type="MEROPS" id="C82.A01"/>
<feature type="active site" description="Proton donor/acceptor" evidence="7">
    <location>
        <position position="148"/>
    </location>
</feature>
<keyword evidence="8" id="KW-0732">Signal</keyword>
<dbReference type="GO" id="GO:0071555">
    <property type="term" value="P:cell wall organization"/>
    <property type="evidence" value="ECO:0007669"/>
    <property type="project" value="UniProtKB-UniRule"/>
</dbReference>
<dbReference type="CDD" id="cd16913">
    <property type="entry name" value="YkuD_like"/>
    <property type="match status" value="1"/>
</dbReference>
<dbReference type="eggNOG" id="COG3034">
    <property type="taxonomic scope" value="Bacteria"/>
</dbReference>
<keyword evidence="11" id="KW-1185">Reference proteome</keyword>
<name>B8FL76_DESAL</name>
<dbReference type="AlphaFoldDB" id="B8FL76"/>
<dbReference type="KEGG" id="dal:Dalk_3021"/>
<keyword evidence="6 7" id="KW-0961">Cell wall biogenesis/degradation</keyword>
<sequence>MKRLLLFLTILLSLFQGTAFAQEVPSSARSKEVIARIAPDLKKEFSQAGLTWGAPVFMRIFKKEKRLEVWVLKGKRFQHFKSYKIFTYGLRGLGPKLEEGDWRAPEGFYFVPPKMMNPSSRYHLAFNIGYPNKYDRRHGRTGGLIMVHGSCVSVGCYAMRDKRIEEIYTIADAALRNGQPFFRVHIFPFEMTEKNMKKYQDDDWFEFWRNLKQGYDLFEKNKTPPDADVKDGKYVFSPL</sequence>
<dbReference type="PROSITE" id="PS52029">
    <property type="entry name" value="LD_TPASE"/>
    <property type="match status" value="1"/>
</dbReference>
<feature type="signal peptide" evidence="8">
    <location>
        <begin position="1"/>
        <end position="21"/>
    </location>
</feature>
<feature type="active site" description="Nucleophile" evidence="7">
    <location>
        <position position="156"/>
    </location>
</feature>
<keyword evidence="3" id="KW-0808">Transferase</keyword>
<dbReference type="GO" id="GO:0004180">
    <property type="term" value="F:carboxypeptidase activity"/>
    <property type="evidence" value="ECO:0007669"/>
    <property type="project" value="UniProtKB-ARBA"/>
</dbReference>
<feature type="chain" id="PRO_5002869501" evidence="8">
    <location>
        <begin position="22"/>
        <end position="239"/>
    </location>
</feature>
<evidence type="ECO:0000313" key="11">
    <source>
        <dbReference type="Proteomes" id="UP000000739"/>
    </source>
</evidence>
<comment type="similarity">
    <text evidence="2">Belongs to the YkuD family.</text>
</comment>
<evidence type="ECO:0000256" key="3">
    <source>
        <dbReference type="ARBA" id="ARBA00022679"/>
    </source>
</evidence>
<keyword evidence="4 7" id="KW-0133">Cell shape</keyword>
<feature type="domain" description="L,D-TPase catalytic" evidence="9">
    <location>
        <begin position="56"/>
        <end position="187"/>
    </location>
</feature>
<dbReference type="GO" id="GO:0016740">
    <property type="term" value="F:transferase activity"/>
    <property type="evidence" value="ECO:0007669"/>
    <property type="project" value="UniProtKB-KW"/>
</dbReference>
<reference evidence="10 11" key="1">
    <citation type="journal article" date="2012" name="Environ. Microbiol.">
        <title>The genome sequence of Desulfatibacillum alkenivorans AK-01: a blueprint for anaerobic alkane oxidation.</title>
        <authorList>
            <person name="Callaghan A.V."/>
            <person name="Morris B.E."/>
            <person name="Pereira I.A."/>
            <person name="McInerney M.J."/>
            <person name="Austin R.N."/>
            <person name="Groves J.T."/>
            <person name="Kukor J.J."/>
            <person name="Suflita J.M."/>
            <person name="Young L.Y."/>
            <person name="Zylstra G.J."/>
            <person name="Wawrik B."/>
        </authorList>
    </citation>
    <scope>NUCLEOTIDE SEQUENCE [LARGE SCALE GENOMIC DNA]</scope>
    <source>
        <strain evidence="10 11">AK-01</strain>
    </source>
</reference>
<evidence type="ECO:0000256" key="7">
    <source>
        <dbReference type="PROSITE-ProRule" id="PRU01373"/>
    </source>
</evidence>
<dbReference type="Pfam" id="PF03734">
    <property type="entry name" value="YkuD"/>
    <property type="match status" value="1"/>
</dbReference>
<protein>
    <submittedName>
        <fullName evidence="10">ErfK/YbiS/YcfS/YnhG family protein</fullName>
    </submittedName>
</protein>
<gene>
    <name evidence="10" type="ordered locus">Dalk_3021</name>
</gene>
<dbReference type="GO" id="GO:0009252">
    <property type="term" value="P:peptidoglycan biosynthetic process"/>
    <property type="evidence" value="ECO:0007669"/>
    <property type="project" value="UniProtKB-UniPathway"/>
</dbReference>
<evidence type="ECO:0000256" key="4">
    <source>
        <dbReference type="ARBA" id="ARBA00022960"/>
    </source>
</evidence>
<dbReference type="SUPFAM" id="SSF141523">
    <property type="entry name" value="L,D-transpeptidase catalytic domain-like"/>
    <property type="match status" value="1"/>
</dbReference>
<evidence type="ECO:0000256" key="1">
    <source>
        <dbReference type="ARBA" id="ARBA00004752"/>
    </source>
</evidence>
<dbReference type="EMBL" id="CP001322">
    <property type="protein sequence ID" value="ACL04711.1"/>
    <property type="molecule type" value="Genomic_DNA"/>
</dbReference>
<dbReference type="GO" id="GO:0008360">
    <property type="term" value="P:regulation of cell shape"/>
    <property type="evidence" value="ECO:0007669"/>
    <property type="project" value="UniProtKB-UniRule"/>
</dbReference>
<evidence type="ECO:0000256" key="2">
    <source>
        <dbReference type="ARBA" id="ARBA00005992"/>
    </source>
</evidence>
<evidence type="ECO:0000313" key="10">
    <source>
        <dbReference type="EMBL" id="ACL04711.1"/>
    </source>
</evidence>
<dbReference type="RefSeq" id="WP_015947771.1">
    <property type="nucleotide sequence ID" value="NC_011768.1"/>
</dbReference>
<keyword evidence="5 7" id="KW-0573">Peptidoglycan synthesis</keyword>
<dbReference type="UniPathway" id="UPA00219"/>
<organism evidence="10 11">
    <name type="scientific">Desulfatibacillum aliphaticivorans</name>
    <dbReference type="NCBI Taxonomy" id="218208"/>
    <lineage>
        <taxon>Bacteria</taxon>
        <taxon>Pseudomonadati</taxon>
        <taxon>Thermodesulfobacteriota</taxon>
        <taxon>Desulfobacteria</taxon>
        <taxon>Desulfobacterales</taxon>
        <taxon>Desulfatibacillaceae</taxon>
        <taxon>Desulfatibacillum</taxon>
    </lineage>
</organism>
<dbReference type="PANTHER" id="PTHR36699:SF1">
    <property type="entry name" value="L,D-TRANSPEPTIDASE YAFK-RELATED"/>
    <property type="match status" value="1"/>
</dbReference>
<evidence type="ECO:0000256" key="8">
    <source>
        <dbReference type="SAM" id="SignalP"/>
    </source>
</evidence>
<accession>B8FL76</accession>